<dbReference type="InterPro" id="IPR036388">
    <property type="entry name" value="WH-like_DNA-bd_sf"/>
</dbReference>
<name>L9ZDD4_NATA2</name>
<accession>L9ZDD4</accession>
<comment type="caution">
    <text evidence="1">The sequence shown here is derived from an EMBL/GenBank/DDBJ whole genome shotgun (WGS) entry which is preliminary data.</text>
</comment>
<dbReference type="Gene3D" id="1.10.10.10">
    <property type="entry name" value="Winged helix-like DNA-binding domain superfamily/Winged helix DNA-binding domain"/>
    <property type="match status" value="1"/>
</dbReference>
<organism evidence="1 2">
    <name type="scientific">Natrinema altunense (strain JCM 12890 / CGMCC 1.3731 / AJ2)</name>
    <dbReference type="NCBI Taxonomy" id="1227494"/>
    <lineage>
        <taxon>Archaea</taxon>
        <taxon>Methanobacteriati</taxon>
        <taxon>Methanobacteriota</taxon>
        <taxon>Stenosarchaea group</taxon>
        <taxon>Halobacteria</taxon>
        <taxon>Halobacteriales</taxon>
        <taxon>Natrialbaceae</taxon>
        <taxon>Natrinema</taxon>
    </lineage>
</organism>
<dbReference type="Proteomes" id="UP000011511">
    <property type="component" value="Unassembled WGS sequence"/>
</dbReference>
<protein>
    <submittedName>
        <fullName evidence="1">Phage PhiH1 repressor-like protein</fullName>
    </submittedName>
</protein>
<dbReference type="PATRIC" id="fig|1227494.3.peg.3261"/>
<gene>
    <name evidence="1" type="ORF">C485_16195</name>
</gene>
<dbReference type="EMBL" id="AOIK01000042">
    <property type="protein sequence ID" value="ELY84006.1"/>
    <property type="molecule type" value="Genomic_DNA"/>
</dbReference>
<proteinExistence type="predicted"/>
<evidence type="ECO:0000313" key="1">
    <source>
        <dbReference type="EMBL" id="ELY84006.1"/>
    </source>
</evidence>
<sequence>MQARSHRQLLDEISIRIRTGQRCRTLADHGLLERKSDGYYSLTELGARDLDEDIDAGELDTDH</sequence>
<evidence type="ECO:0000313" key="2">
    <source>
        <dbReference type="Proteomes" id="UP000011511"/>
    </source>
</evidence>
<dbReference type="AlphaFoldDB" id="L9ZDD4"/>
<keyword evidence="2" id="KW-1185">Reference proteome</keyword>
<reference evidence="1 2" key="1">
    <citation type="journal article" date="2014" name="PLoS Genet.">
        <title>Phylogenetically driven sequencing of extremely halophilic archaea reveals strategies for static and dynamic osmo-response.</title>
        <authorList>
            <person name="Becker E.A."/>
            <person name="Seitzer P.M."/>
            <person name="Tritt A."/>
            <person name="Larsen D."/>
            <person name="Krusor M."/>
            <person name="Yao A.I."/>
            <person name="Wu D."/>
            <person name="Madern D."/>
            <person name="Eisen J.A."/>
            <person name="Darling A.E."/>
            <person name="Facciotti M.T."/>
        </authorList>
    </citation>
    <scope>NUCLEOTIDE SEQUENCE [LARGE SCALE GENOMIC DNA]</scope>
    <source>
        <strain evidence="1 2">JCM 12890</strain>
    </source>
</reference>